<evidence type="ECO:0000259" key="1">
    <source>
        <dbReference type="Pfam" id="PF13358"/>
    </source>
</evidence>
<dbReference type="PANTHER" id="PTHR46564:SF1">
    <property type="entry name" value="TRANSPOSASE"/>
    <property type="match status" value="1"/>
</dbReference>
<feature type="domain" description="Tc1-like transposase DDE" evidence="1">
    <location>
        <begin position="22"/>
        <end position="162"/>
    </location>
</feature>
<reference evidence="2 3" key="1">
    <citation type="submission" date="2018-01" db="EMBL/GenBank/DDBJ databases">
        <title>Draft genome of the strawberry crown rot pathogen Phytophthora cactorum.</title>
        <authorList>
            <person name="Armitage A.D."/>
            <person name="Lysoe E."/>
            <person name="Nellist C.F."/>
            <person name="Harrison R.J."/>
            <person name="Brurberg M.B."/>
        </authorList>
    </citation>
    <scope>NUCLEOTIDE SEQUENCE [LARGE SCALE GENOMIC DNA]</scope>
    <source>
        <strain evidence="2 3">10300</strain>
    </source>
</reference>
<dbReference type="OrthoDB" id="127242at2759"/>
<dbReference type="PANTHER" id="PTHR46564">
    <property type="entry name" value="TRANSPOSASE"/>
    <property type="match status" value="1"/>
</dbReference>
<dbReference type="InterPro" id="IPR036397">
    <property type="entry name" value="RNaseH_sf"/>
</dbReference>
<organism evidence="2 3">
    <name type="scientific">Phytophthora cactorum</name>
    <dbReference type="NCBI Taxonomy" id="29920"/>
    <lineage>
        <taxon>Eukaryota</taxon>
        <taxon>Sar</taxon>
        <taxon>Stramenopiles</taxon>
        <taxon>Oomycota</taxon>
        <taxon>Peronosporomycetes</taxon>
        <taxon>Peronosporales</taxon>
        <taxon>Peronosporaceae</taxon>
        <taxon>Phytophthora</taxon>
    </lineage>
</organism>
<name>A0A329RVM1_9STRA</name>
<dbReference type="Pfam" id="PF13358">
    <property type="entry name" value="DDE_3"/>
    <property type="match status" value="1"/>
</dbReference>
<accession>A0A329RVM1</accession>
<dbReference type="GO" id="GO:0003676">
    <property type="term" value="F:nucleic acid binding"/>
    <property type="evidence" value="ECO:0007669"/>
    <property type="project" value="InterPro"/>
</dbReference>
<dbReference type="EMBL" id="MJFZ01000466">
    <property type="protein sequence ID" value="RAW28817.1"/>
    <property type="molecule type" value="Genomic_DNA"/>
</dbReference>
<sequence length="214" mass="24212">MPDQVQDYIDKLKPFYSAPEELVFIDETVKDSRDGSRRYAWFKRNTPAVVTLPFVRGERVSVLAAMSTEGVLGWGFTTGTFTRHVFHKTFHEKILAFLNPWPLPRSILILDNAKIHMYKELEEAVHSVGALIFYLPPYCPQLNPIEVGFSLLKRWIQKNANLAFAYAPQDVLDLAMYACTHTKQGTRGIYKHCGYTSDSLAIDVSVAASVEPTP</sequence>
<dbReference type="Gene3D" id="3.30.420.10">
    <property type="entry name" value="Ribonuclease H-like superfamily/Ribonuclease H"/>
    <property type="match status" value="1"/>
</dbReference>
<dbReference type="SUPFAM" id="SSF53098">
    <property type="entry name" value="Ribonuclease H-like"/>
    <property type="match status" value="1"/>
</dbReference>
<evidence type="ECO:0000313" key="2">
    <source>
        <dbReference type="EMBL" id="RAW28817.1"/>
    </source>
</evidence>
<dbReference type="Proteomes" id="UP000251314">
    <property type="component" value="Unassembled WGS sequence"/>
</dbReference>
<gene>
    <name evidence="2" type="ORF">PC110_g14822</name>
</gene>
<dbReference type="InterPro" id="IPR038717">
    <property type="entry name" value="Tc1-like_DDE_dom"/>
</dbReference>
<dbReference type="InterPro" id="IPR012337">
    <property type="entry name" value="RNaseH-like_sf"/>
</dbReference>
<dbReference type="VEuPathDB" id="FungiDB:PC110_g14822"/>
<keyword evidence="3" id="KW-1185">Reference proteome</keyword>
<evidence type="ECO:0000313" key="3">
    <source>
        <dbReference type="Proteomes" id="UP000251314"/>
    </source>
</evidence>
<dbReference type="AlphaFoldDB" id="A0A329RVM1"/>
<comment type="caution">
    <text evidence="2">The sequence shown here is derived from an EMBL/GenBank/DDBJ whole genome shotgun (WGS) entry which is preliminary data.</text>
</comment>
<proteinExistence type="predicted"/>
<dbReference type="STRING" id="29920.A0A329RVM1"/>
<protein>
    <recommendedName>
        <fullName evidence="1">Tc1-like transposase DDE domain-containing protein</fullName>
    </recommendedName>
</protein>